<evidence type="ECO:0000256" key="2">
    <source>
        <dbReference type="ARBA" id="ARBA00022692"/>
    </source>
</evidence>
<feature type="transmembrane region" description="Helical" evidence="5">
    <location>
        <begin position="72"/>
        <end position="91"/>
    </location>
</feature>
<keyword evidence="2 5" id="KW-0812">Transmembrane</keyword>
<feature type="transmembrane region" description="Helical" evidence="5">
    <location>
        <begin position="12"/>
        <end position="28"/>
    </location>
</feature>
<feature type="transmembrane region" description="Helical" evidence="5">
    <location>
        <begin position="48"/>
        <end position="65"/>
    </location>
</feature>
<evidence type="ECO:0000256" key="1">
    <source>
        <dbReference type="ARBA" id="ARBA00004141"/>
    </source>
</evidence>
<dbReference type="GO" id="GO:0016020">
    <property type="term" value="C:membrane"/>
    <property type="evidence" value="ECO:0007669"/>
    <property type="project" value="UniProtKB-SubCell"/>
</dbReference>
<reference evidence="6" key="1">
    <citation type="submission" date="2018-06" db="EMBL/GenBank/DDBJ databases">
        <authorList>
            <person name="Zhirakovskaya E."/>
        </authorList>
    </citation>
    <scope>NUCLEOTIDE SEQUENCE</scope>
</reference>
<proteinExistence type="predicted"/>
<feature type="transmembrane region" description="Helical" evidence="5">
    <location>
        <begin position="117"/>
        <end position="137"/>
    </location>
</feature>
<dbReference type="EMBL" id="UOEF01000186">
    <property type="protein sequence ID" value="VAV94500.1"/>
    <property type="molecule type" value="Genomic_DNA"/>
</dbReference>
<evidence type="ECO:0008006" key="7">
    <source>
        <dbReference type="Google" id="ProtNLM"/>
    </source>
</evidence>
<evidence type="ECO:0000313" key="6">
    <source>
        <dbReference type="EMBL" id="VAV94500.1"/>
    </source>
</evidence>
<dbReference type="PANTHER" id="PTHR36974:SF1">
    <property type="entry name" value="DOXX FAMILY MEMBRANE PROTEIN"/>
    <property type="match status" value="1"/>
</dbReference>
<name>A0A3B0RMM7_9ZZZZ</name>
<dbReference type="PANTHER" id="PTHR36974">
    <property type="entry name" value="MEMBRANE PROTEIN-RELATED"/>
    <property type="match status" value="1"/>
</dbReference>
<evidence type="ECO:0000256" key="4">
    <source>
        <dbReference type="ARBA" id="ARBA00023136"/>
    </source>
</evidence>
<keyword evidence="3 5" id="KW-1133">Transmembrane helix</keyword>
<dbReference type="InterPro" id="IPR032808">
    <property type="entry name" value="DoxX"/>
</dbReference>
<protein>
    <recommendedName>
        <fullName evidence="7">DoxX family protein</fullName>
    </recommendedName>
</protein>
<dbReference type="AlphaFoldDB" id="A0A3B0RMM7"/>
<evidence type="ECO:0000256" key="5">
    <source>
        <dbReference type="SAM" id="Phobius"/>
    </source>
</evidence>
<organism evidence="6">
    <name type="scientific">hydrothermal vent metagenome</name>
    <dbReference type="NCBI Taxonomy" id="652676"/>
    <lineage>
        <taxon>unclassified sequences</taxon>
        <taxon>metagenomes</taxon>
        <taxon>ecological metagenomes</taxon>
    </lineage>
</organism>
<comment type="subcellular location">
    <subcellularLocation>
        <location evidence="1">Membrane</location>
        <topology evidence="1">Multi-pass membrane protein</topology>
    </subcellularLocation>
</comment>
<sequence length="145" mass="15972">MDQNDTLWRKGFRALLAIIYLIAGIAHIRSPGGFLAITPDWVPFPEQIILFTGIAEILGAIGLMIPPRLLPGVRYVAGIGLALYALCVYPANINHAINNIAIGGETASWSYHGPRLLFQPVFIWWALWAGGVINWPFGKTTEHHS</sequence>
<accession>A0A3B0RMM7</accession>
<gene>
    <name evidence="6" type="ORF">MNBD_ALPHA04-618</name>
</gene>
<keyword evidence="4 5" id="KW-0472">Membrane</keyword>
<dbReference type="Pfam" id="PF13564">
    <property type="entry name" value="DoxX_2"/>
    <property type="match status" value="1"/>
</dbReference>
<evidence type="ECO:0000256" key="3">
    <source>
        <dbReference type="ARBA" id="ARBA00022989"/>
    </source>
</evidence>